<dbReference type="Proteomes" id="UP000198287">
    <property type="component" value="Unassembled WGS sequence"/>
</dbReference>
<sequence>MRDPTQYYSVELSQPLCEILGYSLCIFEKSGQYPAKEPINEVMLKEYNDTVSLTIIKWTPEAVNIFPHTTNGSTGKGVITILHSVDRCQVAIINSNHTARFTPSQDFERMFNVPHFISDSPLLVYKKNTYTKRVCSSVFPVESNCSMSLAITYNYKAMSVGFNSVNISVEMLVDDINSTYFGNEISLTIGMKDNRTTIIMSDPFDTYSLHLSHELSKVLGFSNPNLTMTGVFTSDGFIYNIPLQGSEMADLKITVMRTTHHNIQINPRGNTLESVIASINEAVWTFGNHLLRVIQSPDSSFLEVNLAEYMTLQFSTCLNAYVGLESSFQFSQSTTTVSIVPLIAAIEPGSSDISLPSNSAICSGDSLTPSETHPAVTEESYEENDVSTENSLVRSNTSSGKKGCKVLLKEILPGAVGDLSNIQFIELKMVCNGVSVPKRTSLDGYVILILEMRPILQIVFSAHLAKEKFVKVTRTSADGLRPMEGWFFVLGTKNVLSVTSVITWSQYVTDAFRTDSIIPSDKGYPIAIVLLRFTISDICAG</sequence>
<feature type="region of interest" description="Disordered" evidence="1">
    <location>
        <begin position="366"/>
        <end position="396"/>
    </location>
</feature>
<name>A0A226DCF3_FOLCA</name>
<protein>
    <submittedName>
        <fullName evidence="2">Uncharacterized protein</fullName>
    </submittedName>
</protein>
<keyword evidence="3" id="KW-1185">Reference proteome</keyword>
<accession>A0A226DCF3</accession>
<dbReference type="EMBL" id="LNIX01000026">
    <property type="protein sequence ID" value="OXA42397.1"/>
    <property type="molecule type" value="Genomic_DNA"/>
</dbReference>
<evidence type="ECO:0000313" key="2">
    <source>
        <dbReference type="EMBL" id="OXA42397.1"/>
    </source>
</evidence>
<proteinExistence type="predicted"/>
<gene>
    <name evidence="2" type="ORF">Fcan01_22907</name>
</gene>
<feature type="compositionally biased region" description="Polar residues" evidence="1">
    <location>
        <begin position="387"/>
        <end position="396"/>
    </location>
</feature>
<dbReference type="OrthoDB" id="8196420at2759"/>
<comment type="caution">
    <text evidence="2">The sequence shown here is derived from an EMBL/GenBank/DDBJ whole genome shotgun (WGS) entry which is preliminary data.</text>
</comment>
<reference evidence="2 3" key="1">
    <citation type="submission" date="2015-12" db="EMBL/GenBank/DDBJ databases">
        <title>The genome of Folsomia candida.</title>
        <authorList>
            <person name="Faddeeva A."/>
            <person name="Derks M.F."/>
            <person name="Anvar Y."/>
            <person name="Smit S."/>
            <person name="Van Straalen N."/>
            <person name="Roelofs D."/>
        </authorList>
    </citation>
    <scope>NUCLEOTIDE SEQUENCE [LARGE SCALE GENOMIC DNA]</scope>
    <source>
        <strain evidence="2 3">VU population</strain>
        <tissue evidence="2">Whole body</tissue>
    </source>
</reference>
<dbReference type="AlphaFoldDB" id="A0A226DCF3"/>
<evidence type="ECO:0000256" key="1">
    <source>
        <dbReference type="SAM" id="MobiDB-lite"/>
    </source>
</evidence>
<evidence type="ECO:0000313" key="3">
    <source>
        <dbReference type="Proteomes" id="UP000198287"/>
    </source>
</evidence>
<organism evidence="2 3">
    <name type="scientific">Folsomia candida</name>
    <name type="common">Springtail</name>
    <dbReference type="NCBI Taxonomy" id="158441"/>
    <lineage>
        <taxon>Eukaryota</taxon>
        <taxon>Metazoa</taxon>
        <taxon>Ecdysozoa</taxon>
        <taxon>Arthropoda</taxon>
        <taxon>Hexapoda</taxon>
        <taxon>Collembola</taxon>
        <taxon>Entomobryomorpha</taxon>
        <taxon>Isotomoidea</taxon>
        <taxon>Isotomidae</taxon>
        <taxon>Proisotominae</taxon>
        <taxon>Folsomia</taxon>
    </lineage>
</organism>